<feature type="transmembrane region" description="Helical" evidence="1">
    <location>
        <begin position="101"/>
        <end position="125"/>
    </location>
</feature>
<feature type="transmembrane region" description="Helical" evidence="1">
    <location>
        <begin position="145"/>
        <end position="166"/>
    </location>
</feature>
<keyword evidence="1" id="KW-0812">Transmembrane</keyword>
<reference evidence="2 3" key="1">
    <citation type="journal article" date="2015" name="Nature">
        <title>rRNA introns, odd ribosomes, and small enigmatic genomes across a large radiation of phyla.</title>
        <authorList>
            <person name="Brown C.T."/>
            <person name="Hug L.A."/>
            <person name="Thomas B.C."/>
            <person name="Sharon I."/>
            <person name="Castelle C.J."/>
            <person name="Singh A."/>
            <person name="Wilkins M.J."/>
            <person name="Williams K.H."/>
            <person name="Banfield J.F."/>
        </authorList>
    </citation>
    <scope>NUCLEOTIDE SEQUENCE [LARGE SCALE GENOMIC DNA]</scope>
</reference>
<organism evidence="2 3">
    <name type="scientific">Candidatus Yanofskybacteria bacterium GW2011_GWE2_40_11</name>
    <dbReference type="NCBI Taxonomy" id="1619033"/>
    <lineage>
        <taxon>Bacteria</taxon>
        <taxon>Candidatus Yanofskyibacteriota</taxon>
    </lineage>
</organism>
<comment type="caution">
    <text evidence="2">The sequence shown here is derived from an EMBL/GenBank/DDBJ whole genome shotgun (WGS) entry which is preliminary data.</text>
</comment>
<dbReference type="Proteomes" id="UP000034072">
    <property type="component" value="Unassembled WGS sequence"/>
</dbReference>
<dbReference type="EMBL" id="LBXZ01000004">
    <property type="protein sequence ID" value="KKR40797.1"/>
    <property type="molecule type" value="Genomic_DNA"/>
</dbReference>
<evidence type="ECO:0000313" key="2">
    <source>
        <dbReference type="EMBL" id="KKR40797.1"/>
    </source>
</evidence>
<feature type="transmembrane region" description="Helical" evidence="1">
    <location>
        <begin position="72"/>
        <end position="89"/>
    </location>
</feature>
<protein>
    <submittedName>
        <fullName evidence="2">Uncharacterized protein</fullName>
    </submittedName>
</protein>
<evidence type="ECO:0000256" key="1">
    <source>
        <dbReference type="SAM" id="Phobius"/>
    </source>
</evidence>
<gene>
    <name evidence="2" type="ORF">UT75_C0004G0008</name>
</gene>
<keyword evidence="1" id="KW-0472">Membrane</keyword>
<proteinExistence type="predicted"/>
<evidence type="ECO:0000313" key="3">
    <source>
        <dbReference type="Proteomes" id="UP000034072"/>
    </source>
</evidence>
<sequence>MFLWFLLIFLLCIAVDGLIGPALYGAYFNFLVITYLASCLLVFGPRKRVFIFLPFFSILYELILGYPLGSIILPMSLIILVLFGMDRIISFNIFSERSGYMSFIAMPILGLALTVAILIISHYSQQFISGESLNAFKFGNHLKDYRFYIHSYIIIAIEYFLLTRIFNIYNEERL</sequence>
<accession>A0A0G0TSG4</accession>
<name>A0A0G0TSG4_9BACT</name>
<dbReference type="AlphaFoldDB" id="A0A0G0TSG4"/>
<keyword evidence="1" id="KW-1133">Transmembrane helix</keyword>